<dbReference type="InterPro" id="IPR008523">
    <property type="entry name" value="DUF805"/>
</dbReference>
<dbReference type="AlphaFoldDB" id="A0A510I355"/>
<feature type="transmembrane region" description="Helical" evidence="1">
    <location>
        <begin position="72"/>
        <end position="92"/>
    </location>
</feature>
<feature type="transmembrane region" description="Helical" evidence="1">
    <location>
        <begin position="104"/>
        <end position="123"/>
    </location>
</feature>
<proteinExistence type="predicted"/>
<organism evidence="2 3">
    <name type="scientific">Vibrio rotiferianus</name>
    <dbReference type="NCBI Taxonomy" id="190895"/>
    <lineage>
        <taxon>Bacteria</taxon>
        <taxon>Pseudomonadati</taxon>
        <taxon>Pseudomonadota</taxon>
        <taxon>Gammaproteobacteria</taxon>
        <taxon>Vibrionales</taxon>
        <taxon>Vibrionaceae</taxon>
        <taxon>Vibrio</taxon>
    </lineage>
</organism>
<evidence type="ECO:0000256" key="1">
    <source>
        <dbReference type="SAM" id="Phobius"/>
    </source>
</evidence>
<gene>
    <name evidence="2" type="ORF">VroAM7_02710</name>
</gene>
<dbReference type="PANTHER" id="PTHR34980">
    <property type="entry name" value="INNER MEMBRANE PROTEIN-RELATED-RELATED"/>
    <property type="match status" value="1"/>
</dbReference>
<evidence type="ECO:0000313" key="3">
    <source>
        <dbReference type="Proteomes" id="UP000315115"/>
    </source>
</evidence>
<dbReference type="PANTHER" id="PTHR34980:SF1">
    <property type="entry name" value="INNER MEMBRANE PROTEIN"/>
    <property type="match status" value="1"/>
</dbReference>
<accession>A0A510I355</accession>
<dbReference type="EMBL" id="AP019798">
    <property type="protein sequence ID" value="BBL87618.1"/>
    <property type="molecule type" value="Genomic_DNA"/>
</dbReference>
<evidence type="ECO:0000313" key="2">
    <source>
        <dbReference type="EMBL" id="BBL87618.1"/>
    </source>
</evidence>
<keyword evidence="1" id="KW-0472">Membrane</keyword>
<dbReference type="Pfam" id="PF05656">
    <property type="entry name" value="DUF805"/>
    <property type="match status" value="1"/>
</dbReference>
<dbReference type="Proteomes" id="UP000315115">
    <property type="component" value="Chromosome 1"/>
</dbReference>
<reference evidence="3" key="1">
    <citation type="submission" date="2019-07" db="EMBL/GenBank/DDBJ databases">
        <title>Complete Genome Sequences of Vibrion rotiferianus strain AM7.</title>
        <authorList>
            <person name="Miyazaki K."/>
            <person name="Wiseschart A."/>
            <person name="Pootanakit K."/>
            <person name="Ishimori K."/>
            <person name="Kitahara K."/>
        </authorList>
    </citation>
    <scope>NUCLEOTIDE SEQUENCE [LARGE SCALE GENOMIC DNA]</scope>
    <source>
        <strain evidence="3">AM7</strain>
    </source>
</reference>
<name>A0A510I355_9VIBR</name>
<keyword evidence="1" id="KW-1133">Transmembrane helix</keyword>
<dbReference type="GO" id="GO:0005886">
    <property type="term" value="C:plasma membrane"/>
    <property type="evidence" value="ECO:0007669"/>
    <property type="project" value="TreeGrafter"/>
</dbReference>
<protein>
    <submittedName>
        <fullName evidence="2">DUF805 domain-containing protein</fullName>
    </submittedName>
</protein>
<sequence length="169" mass="18799">MLPEGGKLTSLVLFDAAKSGRVFNMLSVSMSIKELLFSFQGRIGRKTYWVWNIIYYILILGFGAGISKLFPAFSYILLPVFLMILLIPDLAITTKRWHDRDKSIYWLALNIPLIIGRVATPMTDPAAQEASTPQMLIASVSLICGLWILVECGFLKGTAGQNKYGPEPL</sequence>
<feature type="transmembrane region" description="Helical" evidence="1">
    <location>
        <begin position="48"/>
        <end position="66"/>
    </location>
</feature>
<keyword evidence="1" id="KW-0812">Transmembrane</keyword>
<feature type="transmembrane region" description="Helical" evidence="1">
    <location>
        <begin position="135"/>
        <end position="155"/>
    </location>
</feature>